<protein>
    <submittedName>
        <fullName evidence="1">Uncharacterized protein</fullName>
    </submittedName>
</protein>
<dbReference type="EMBL" id="RCHU02000006">
    <property type="protein sequence ID" value="KAL3586800.1"/>
    <property type="molecule type" value="Genomic_DNA"/>
</dbReference>
<proteinExistence type="predicted"/>
<name>A0ACC4C635_POPAL</name>
<reference evidence="1 2" key="1">
    <citation type="journal article" date="2024" name="Plant Biotechnol. J.">
        <title>Genome and CRISPR/Cas9 system of a widespread forest tree (Populus alba) in the world.</title>
        <authorList>
            <person name="Liu Y.J."/>
            <person name="Jiang P.F."/>
            <person name="Han X.M."/>
            <person name="Li X.Y."/>
            <person name="Wang H.M."/>
            <person name="Wang Y.J."/>
            <person name="Wang X.X."/>
            <person name="Zeng Q.Y."/>
        </authorList>
    </citation>
    <scope>NUCLEOTIDE SEQUENCE [LARGE SCALE GENOMIC DNA]</scope>
    <source>
        <strain evidence="2">cv. PAL-ZL1</strain>
    </source>
</reference>
<evidence type="ECO:0000313" key="1">
    <source>
        <dbReference type="EMBL" id="KAL3586800.1"/>
    </source>
</evidence>
<organism evidence="1 2">
    <name type="scientific">Populus alba</name>
    <name type="common">White poplar</name>
    <dbReference type="NCBI Taxonomy" id="43335"/>
    <lineage>
        <taxon>Eukaryota</taxon>
        <taxon>Viridiplantae</taxon>
        <taxon>Streptophyta</taxon>
        <taxon>Embryophyta</taxon>
        <taxon>Tracheophyta</taxon>
        <taxon>Spermatophyta</taxon>
        <taxon>Magnoliopsida</taxon>
        <taxon>eudicotyledons</taxon>
        <taxon>Gunneridae</taxon>
        <taxon>Pentapetalae</taxon>
        <taxon>rosids</taxon>
        <taxon>fabids</taxon>
        <taxon>Malpighiales</taxon>
        <taxon>Salicaceae</taxon>
        <taxon>Saliceae</taxon>
        <taxon>Populus</taxon>
    </lineage>
</organism>
<keyword evidence="2" id="KW-1185">Reference proteome</keyword>
<sequence length="139" mass="16312">MKKRFYNGISTRLAWSCSSIFTTKLQGDLVNLENWISQQPWLLSLVIQTAARIDQVNIGNCSAESIRTRFWSHLYGGFPDDRVEMFEPMPRNPTCIQSSFFKNFMMICHSLLSTEDLSFVIPWQFKILHKKPRWIYGVQ</sequence>
<accession>A0ACC4C635</accession>
<comment type="caution">
    <text evidence="1">The sequence shown here is derived from an EMBL/GenBank/DDBJ whole genome shotgun (WGS) entry which is preliminary data.</text>
</comment>
<evidence type="ECO:0000313" key="2">
    <source>
        <dbReference type="Proteomes" id="UP000309997"/>
    </source>
</evidence>
<gene>
    <name evidence="1" type="ORF">D5086_013667</name>
</gene>
<dbReference type="Proteomes" id="UP000309997">
    <property type="component" value="Unassembled WGS sequence"/>
</dbReference>